<dbReference type="AlphaFoldDB" id="A0A388KSA0"/>
<protein>
    <submittedName>
        <fullName evidence="3">Uncharacterized protein</fullName>
    </submittedName>
</protein>
<evidence type="ECO:0000313" key="4">
    <source>
        <dbReference type="Proteomes" id="UP000265515"/>
    </source>
</evidence>
<evidence type="ECO:0000256" key="2">
    <source>
        <dbReference type="SAM" id="Phobius"/>
    </source>
</evidence>
<sequence length="554" mass="59022">MDSPRVGGDGAMSDSVVLDMDQYDTDVLSEFAGRVVTTLLRGSYGRFATCAMSEKAQTAFRRFAMSGRSSTLLVHKMILTAGDSSPPGPQGGAPCRGGRFSSPSAGNRDQIGSRTRSRTTRDTHCWISSGRTYSDEERRGLLAIGGSSVGDDTMTMPGYGDGNEDDVVLVQMGEEGEEEEEQGGGGGNNNNNDDDNRDEDAVVVGDDDDDDHGGGGDDDHEGKARDNDVVGERGFSSHCCGRNREEVLTCDSLDEWHGDRNRFDAGASSRGNAEEESYEFDLQFTFSSRIIGSVVFIKRGSVLNMSVPIQTQLHIITLPRERVVETVYTYLNQALTPYLIALESARTADVCGALDSKLGKQQLAASMADLNENRGAYAVSTCAFLAYLALLACIALLCFIASLPPPIPPTDQPPHANEGLARGIVGITSATAAALSSCTQEPSPVTHHSPLRPPLEPPLDTDARYPSQVPPTGRQTVDTPSRGAVHAALDAIVLILAMLQNAIICDMAVWACQSELVLLAPARRAATLMYLTIGYASLALALSAGGIIAVYWSS</sequence>
<reference evidence="3 4" key="1">
    <citation type="journal article" date="2018" name="Cell">
        <title>The Chara Genome: Secondary Complexity and Implications for Plant Terrestrialization.</title>
        <authorList>
            <person name="Nishiyama T."/>
            <person name="Sakayama H."/>
            <person name="Vries J.D."/>
            <person name="Buschmann H."/>
            <person name="Saint-Marcoux D."/>
            <person name="Ullrich K.K."/>
            <person name="Haas F.B."/>
            <person name="Vanderstraeten L."/>
            <person name="Becker D."/>
            <person name="Lang D."/>
            <person name="Vosolsobe S."/>
            <person name="Rombauts S."/>
            <person name="Wilhelmsson P.K.I."/>
            <person name="Janitza P."/>
            <person name="Kern R."/>
            <person name="Heyl A."/>
            <person name="Rumpler F."/>
            <person name="Villalobos L.I.A.C."/>
            <person name="Clay J.M."/>
            <person name="Skokan R."/>
            <person name="Toyoda A."/>
            <person name="Suzuki Y."/>
            <person name="Kagoshima H."/>
            <person name="Schijlen E."/>
            <person name="Tajeshwar N."/>
            <person name="Catarino B."/>
            <person name="Hetherington A.J."/>
            <person name="Saltykova A."/>
            <person name="Bonnot C."/>
            <person name="Breuninger H."/>
            <person name="Symeonidi A."/>
            <person name="Radhakrishnan G.V."/>
            <person name="Van Nieuwerburgh F."/>
            <person name="Deforce D."/>
            <person name="Chang C."/>
            <person name="Karol K.G."/>
            <person name="Hedrich R."/>
            <person name="Ulvskov P."/>
            <person name="Glockner G."/>
            <person name="Delwiche C.F."/>
            <person name="Petrasek J."/>
            <person name="Van de Peer Y."/>
            <person name="Friml J."/>
            <person name="Beilby M."/>
            <person name="Dolan L."/>
            <person name="Kohara Y."/>
            <person name="Sugano S."/>
            <person name="Fujiyama A."/>
            <person name="Delaux P.-M."/>
            <person name="Quint M."/>
            <person name="TheiBen G."/>
            <person name="Hagemann M."/>
            <person name="Harholt J."/>
            <person name="Dunand C."/>
            <person name="Zachgo S."/>
            <person name="Langdale J."/>
            <person name="Maumus F."/>
            <person name="Straeten D.V.D."/>
            <person name="Gould S.B."/>
            <person name="Rensing S.A."/>
        </authorList>
    </citation>
    <scope>NUCLEOTIDE SEQUENCE [LARGE SCALE GENOMIC DNA]</scope>
    <source>
        <strain evidence="3 4">S276</strain>
    </source>
</reference>
<accession>A0A388KSA0</accession>
<gene>
    <name evidence="3" type="ORF">CBR_g12656</name>
</gene>
<name>A0A388KSA0_CHABU</name>
<feature type="transmembrane region" description="Helical" evidence="2">
    <location>
        <begin position="384"/>
        <end position="403"/>
    </location>
</feature>
<feature type="region of interest" description="Disordered" evidence="1">
    <location>
        <begin position="144"/>
        <end position="236"/>
    </location>
</feature>
<dbReference type="Gramene" id="GBG72934">
    <property type="protein sequence ID" value="GBG72934"/>
    <property type="gene ID" value="CBR_g12656"/>
</dbReference>
<keyword evidence="4" id="KW-1185">Reference proteome</keyword>
<feature type="compositionally biased region" description="Basic and acidic residues" evidence="1">
    <location>
        <begin position="212"/>
        <end position="231"/>
    </location>
</feature>
<keyword evidence="2" id="KW-0472">Membrane</keyword>
<evidence type="ECO:0000313" key="3">
    <source>
        <dbReference type="EMBL" id="GBG72934.1"/>
    </source>
</evidence>
<evidence type="ECO:0000256" key="1">
    <source>
        <dbReference type="SAM" id="MobiDB-lite"/>
    </source>
</evidence>
<dbReference type="Proteomes" id="UP000265515">
    <property type="component" value="Unassembled WGS sequence"/>
</dbReference>
<feature type="region of interest" description="Disordered" evidence="1">
    <location>
        <begin position="82"/>
        <end position="123"/>
    </location>
</feature>
<dbReference type="EMBL" id="BFEA01000174">
    <property type="protein sequence ID" value="GBG72934.1"/>
    <property type="molecule type" value="Genomic_DNA"/>
</dbReference>
<keyword evidence="2" id="KW-1133">Transmembrane helix</keyword>
<organism evidence="3 4">
    <name type="scientific">Chara braunii</name>
    <name type="common">Braun's stonewort</name>
    <dbReference type="NCBI Taxonomy" id="69332"/>
    <lineage>
        <taxon>Eukaryota</taxon>
        <taxon>Viridiplantae</taxon>
        <taxon>Streptophyta</taxon>
        <taxon>Charophyceae</taxon>
        <taxon>Charales</taxon>
        <taxon>Characeae</taxon>
        <taxon>Chara</taxon>
    </lineage>
</organism>
<feature type="region of interest" description="Disordered" evidence="1">
    <location>
        <begin position="439"/>
        <end position="479"/>
    </location>
</feature>
<comment type="caution">
    <text evidence="3">The sequence shown here is derived from an EMBL/GenBank/DDBJ whole genome shotgun (WGS) entry which is preliminary data.</text>
</comment>
<proteinExistence type="predicted"/>
<feature type="compositionally biased region" description="Polar residues" evidence="1">
    <location>
        <begin position="101"/>
        <end position="112"/>
    </location>
</feature>
<feature type="transmembrane region" description="Helical" evidence="2">
    <location>
        <begin position="528"/>
        <end position="552"/>
    </location>
</feature>
<keyword evidence="2" id="KW-0812">Transmembrane</keyword>